<accession>A0A9D2SPK8</accession>
<sequence>MKDDKKKEDNNKKKASPKQIAAIICIVLLVGMYVATLIVALLDFPGSDRLFAACLVATIGLPILLWIYIWLFQKVKERKENT</sequence>
<dbReference type="EMBL" id="DWWS01000035">
    <property type="protein sequence ID" value="HJC24029.1"/>
    <property type="molecule type" value="Genomic_DNA"/>
</dbReference>
<reference evidence="2" key="2">
    <citation type="submission" date="2021-04" db="EMBL/GenBank/DDBJ databases">
        <authorList>
            <person name="Gilroy R."/>
        </authorList>
    </citation>
    <scope>NUCLEOTIDE SEQUENCE</scope>
    <source>
        <strain evidence="2">USAMLcec2-132</strain>
    </source>
</reference>
<dbReference type="Proteomes" id="UP000823891">
    <property type="component" value="Unassembled WGS sequence"/>
</dbReference>
<proteinExistence type="predicted"/>
<protein>
    <submittedName>
        <fullName evidence="2">Uncharacterized protein</fullName>
    </submittedName>
</protein>
<dbReference type="AlphaFoldDB" id="A0A9D2SPK8"/>
<evidence type="ECO:0000256" key="1">
    <source>
        <dbReference type="SAM" id="Phobius"/>
    </source>
</evidence>
<comment type="caution">
    <text evidence="2">The sequence shown here is derived from an EMBL/GenBank/DDBJ whole genome shotgun (WGS) entry which is preliminary data.</text>
</comment>
<feature type="transmembrane region" description="Helical" evidence="1">
    <location>
        <begin position="50"/>
        <end position="71"/>
    </location>
</feature>
<evidence type="ECO:0000313" key="2">
    <source>
        <dbReference type="EMBL" id="HJC24029.1"/>
    </source>
</evidence>
<gene>
    <name evidence="2" type="ORF">H9761_10025</name>
</gene>
<keyword evidence="1" id="KW-1133">Transmembrane helix</keyword>
<name>A0A9D2SPK8_9FIRM</name>
<keyword evidence="1" id="KW-0812">Transmembrane</keyword>
<keyword evidence="1" id="KW-0472">Membrane</keyword>
<reference evidence="2" key="1">
    <citation type="journal article" date="2021" name="PeerJ">
        <title>Extensive microbial diversity within the chicken gut microbiome revealed by metagenomics and culture.</title>
        <authorList>
            <person name="Gilroy R."/>
            <person name="Ravi A."/>
            <person name="Getino M."/>
            <person name="Pursley I."/>
            <person name="Horton D.L."/>
            <person name="Alikhan N.F."/>
            <person name="Baker D."/>
            <person name="Gharbi K."/>
            <person name="Hall N."/>
            <person name="Watson M."/>
            <person name="Adriaenssens E.M."/>
            <person name="Foster-Nyarko E."/>
            <person name="Jarju S."/>
            <person name="Secka A."/>
            <person name="Antonio M."/>
            <person name="Oren A."/>
            <person name="Chaudhuri R.R."/>
            <person name="La Ragione R."/>
            <person name="Hildebrand F."/>
            <person name="Pallen M.J."/>
        </authorList>
    </citation>
    <scope>NUCLEOTIDE SEQUENCE</scope>
    <source>
        <strain evidence="2">USAMLcec2-132</strain>
    </source>
</reference>
<evidence type="ECO:0000313" key="3">
    <source>
        <dbReference type="Proteomes" id="UP000823891"/>
    </source>
</evidence>
<feature type="transmembrane region" description="Helical" evidence="1">
    <location>
        <begin position="20"/>
        <end position="44"/>
    </location>
</feature>
<organism evidence="2 3">
    <name type="scientific">Candidatus Eisenbergiella merdavium</name>
    <dbReference type="NCBI Taxonomy" id="2838551"/>
    <lineage>
        <taxon>Bacteria</taxon>
        <taxon>Bacillati</taxon>
        <taxon>Bacillota</taxon>
        <taxon>Clostridia</taxon>
        <taxon>Lachnospirales</taxon>
        <taxon>Lachnospiraceae</taxon>
        <taxon>Eisenbergiella</taxon>
    </lineage>
</organism>